<dbReference type="SMART" id="SM00174">
    <property type="entry name" value="RHO"/>
    <property type="match status" value="1"/>
</dbReference>
<dbReference type="InterPro" id="IPR001806">
    <property type="entry name" value="Small_GTPase"/>
</dbReference>
<dbReference type="PROSITE" id="PS51421">
    <property type="entry name" value="RAS"/>
    <property type="match status" value="1"/>
</dbReference>
<dbReference type="PANTHER" id="PTHR24070">
    <property type="entry name" value="RAS, DI-RAS, AND RHEB FAMILY MEMBERS OF SMALL GTPASE SUPERFAMILY"/>
    <property type="match status" value="1"/>
</dbReference>
<proteinExistence type="predicted"/>
<evidence type="ECO:0000313" key="3">
    <source>
        <dbReference type="EMBL" id="KAK8886050.1"/>
    </source>
</evidence>
<protein>
    <recommendedName>
        <fullName evidence="5">Small GTP-binding protein</fullName>
    </recommendedName>
</protein>
<keyword evidence="1" id="KW-0547">Nucleotide-binding</keyword>
<dbReference type="CDD" id="cd00876">
    <property type="entry name" value="Ras"/>
    <property type="match status" value="1"/>
</dbReference>
<reference evidence="3 4" key="1">
    <citation type="submission" date="2024-04" db="EMBL/GenBank/DDBJ databases">
        <title>Tritrichomonas musculus Genome.</title>
        <authorList>
            <person name="Alves-Ferreira E."/>
            <person name="Grigg M."/>
            <person name="Lorenzi H."/>
            <person name="Galac M."/>
        </authorList>
    </citation>
    <scope>NUCLEOTIDE SEQUENCE [LARGE SCALE GENOMIC DNA]</scope>
    <source>
        <strain evidence="3 4">EAF2021</strain>
    </source>
</reference>
<accession>A0ABR2K4I7</accession>
<dbReference type="EMBL" id="JAPFFF010000007">
    <property type="protein sequence ID" value="KAK8886050.1"/>
    <property type="molecule type" value="Genomic_DNA"/>
</dbReference>
<sequence>MSGDLPKLVIVGDGGVGKTSIITRYIKDKFTQGYEPTLEDNYTTKIKISDSETLEVEIADTAGQEDYKPLRDKYMVEGELFFVVYSIIDARSLQMAENLLEQIKSLKEGEPFKFLLIGNKCDLTEQRSVPQIDGQNLADKFGGKFFETSALTKQNIDEVFRTIGKLYLDKGSNSESGGCCNIA</sequence>
<dbReference type="SMART" id="SM00173">
    <property type="entry name" value="RAS"/>
    <property type="match status" value="1"/>
</dbReference>
<organism evidence="3 4">
    <name type="scientific">Tritrichomonas musculus</name>
    <dbReference type="NCBI Taxonomy" id="1915356"/>
    <lineage>
        <taxon>Eukaryota</taxon>
        <taxon>Metamonada</taxon>
        <taxon>Parabasalia</taxon>
        <taxon>Tritrichomonadida</taxon>
        <taxon>Tritrichomonadidae</taxon>
        <taxon>Tritrichomonas</taxon>
    </lineage>
</organism>
<dbReference type="PRINTS" id="PR00449">
    <property type="entry name" value="RASTRNSFRMNG"/>
</dbReference>
<dbReference type="InterPro" id="IPR005225">
    <property type="entry name" value="Small_GTP-bd"/>
</dbReference>
<keyword evidence="2" id="KW-0342">GTP-binding</keyword>
<dbReference type="Proteomes" id="UP001470230">
    <property type="component" value="Unassembled WGS sequence"/>
</dbReference>
<keyword evidence="4" id="KW-1185">Reference proteome</keyword>
<evidence type="ECO:0008006" key="5">
    <source>
        <dbReference type="Google" id="ProtNLM"/>
    </source>
</evidence>
<dbReference type="InterPro" id="IPR020849">
    <property type="entry name" value="Small_GTPase_Ras-type"/>
</dbReference>
<dbReference type="NCBIfam" id="TIGR00231">
    <property type="entry name" value="small_GTP"/>
    <property type="match status" value="1"/>
</dbReference>
<name>A0ABR2K4I7_9EUKA</name>
<dbReference type="Pfam" id="PF00071">
    <property type="entry name" value="Ras"/>
    <property type="match status" value="1"/>
</dbReference>
<evidence type="ECO:0000256" key="1">
    <source>
        <dbReference type="ARBA" id="ARBA00022741"/>
    </source>
</evidence>
<dbReference type="PROSITE" id="PS51419">
    <property type="entry name" value="RAB"/>
    <property type="match status" value="1"/>
</dbReference>
<evidence type="ECO:0000256" key="2">
    <source>
        <dbReference type="ARBA" id="ARBA00023134"/>
    </source>
</evidence>
<dbReference type="Gene3D" id="3.40.50.300">
    <property type="entry name" value="P-loop containing nucleotide triphosphate hydrolases"/>
    <property type="match status" value="1"/>
</dbReference>
<dbReference type="PROSITE" id="PS51420">
    <property type="entry name" value="RHO"/>
    <property type="match status" value="1"/>
</dbReference>
<gene>
    <name evidence="3" type="ORF">M9Y10_041510</name>
</gene>
<dbReference type="InterPro" id="IPR027417">
    <property type="entry name" value="P-loop_NTPase"/>
</dbReference>
<dbReference type="SUPFAM" id="SSF52540">
    <property type="entry name" value="P-loop containing nucleoside triphosphate hydrolases"/>
    <property type="match status" value="1"/>
</dbReference>
<comment type="caution">
    <text evidence="3">The sequence shown here is derived from an EMBL/GenBank/DDBJ whole genome shotgun (WGS) entry which is preliminary data.</text>
</comment>
<dbReference type="SMART" id="SM00175">
    <property type="entry name" value="RAB"/>
    <property type="match status" value="1"/>
</dbReference>
<evidence type="ECO:0000313" key="4">
    <source>
        <dbReference type="Proteomes" id="UP001470230"/>
    </source>
</evidence>